<dbReference type="AlphaFoldDB" id="A0A1J1IKE7"/>
<evidence type="ECO:0000313" key="6">
    <source>
        <dbReference type="Proteomes" id="UP000183832"/>
    </source>
</evidence>
<sequence>MKGITDVTFLLLILINVDILEAAKARFVTCGSVVKLLNFDYKSRLHSHDVKYGTGSGQQSVTGIENSDDVNSHWVLKGETGKVCERGEEIKCGDIIRMQHLSTGKNLHSHIFSSPLSGNQEISAYGDESGEGDTGDHWEVICNGDSWYRDTKGQLRHIDTRKYLAMSGRTFGRPISGQMEVCGIQSGKSGSEWQAIEGIFIHPNEPLRQNIHTEL</sequence>
<keyword evidence="2" id="KW-0677">Repeat</keyword>
<dbReference type="InterPro" id="IPR036300">
    <property type="entry name" value="MIR_dom_sf"/>
</dbReference>
<dbReference type="EMBL" id="CVRI01000051">
    <property type="protein sequence ID" value="CRK99550.1"/>
    <property type="molecule type" value="Genomic_DNA"/>
</dbReference>
<dbReference type="OrthoDB" id="5588846at2759"/>
<feature type="signal peptide" evidence="3">
    <location>
        <begin position="1"/>
        <end position="22"/>
    </location>
</feature>
<reference evidence="5 6" key="1">
    <citation type="submission" date="2015-04" db="EMBL/GenBank/DDBJ databases">
        <authorList>
            <person name="Syromyatnikov M.Y."/>
            <person name="Popov V.N."/>
        </authorList>
    </citation>
    <scope>NUCLEOTIDE SEQUENCE [LARGE SCALE GENOMIC DNA]</scope>
</reference>
<dbReference type="Proteomes" id="UP000183832">
    <property type="component" value="Unassembled WGS sequence"/>
</dbReference>
<dbReference type="PANTHER" id="PTHR46809">
    <property type="entry name" value="STROMAL CELL-DERIVED FACTOR 2-LIKE PROTEIN"/>
    <property type="match status" value="1"/>
</dbReference>
<feature type="chain" id="PRO_5013357566" evidence="3">
    <location>
        <begin position="23"/>
        <end position="215"/>
    </location>
</feature>
<organism evidence="5 6">
    <name type="scientific">Clunio marinus</name>
    <dbReference type="NCBI Taxonomy" id="568069"/>
    <lineage>
        <taxon>Eukaryota</taxon>
        <taxon>Metazoa</taxon>
        <taxon>Ecdysozoa</taxon>
        <taxon>Arthropoda</taxon>
        <taxon>Hexapoda</taxon>
        <taxon>Insecta</taxon>
        <taxon>Pterygota</taxon>
        <taxon>Neoptera</taxon>
        <taxon>Endopterygota</taxon>
        <taxon>Diptera</taxon>
        <taxon>Nematocera</taxon>
        <taxon>Chironomoidea</taxon>
        <taxon>Chironomidae</taxon>
        <taxon>Clunio</taxon>
    </lineage>
</organism>
<proteinExistence type="predicted"/>
<keyword evidence="6" id="KW-1185">Reference proteome</keyword>
<dbReference type="PROSITE" id="PS50919">
    <property type="entry name" value="MIR"/>
    <property type="match status" value="2"/>
</dbReference>
<keyword evidence="1 3" id="KW-0732">Signal</keyword>
<evidence type="ECO:0000256" key="3">
    <source>
        <dbReference type="SAM" id="SignalP"/>
    </source>
</evidence>
<accession>A0A1J1IKE7</accession>
<dbReference type="Gene3D" id="2.80.10.50">
    <property type="match status" value="1"/>
</dbReference>
<evidence type="ECO:0000259" key="4">
    <source>
        <dbReference type="PROSITE" id="PS50919"/>
    </source>
</evidence>
<dbReference type="PANTHER" id="PTHR46809:SF2">
    <property type="entry name" value="GH21273P"/>
    <property type="match status" value="1"/>
</dbReference>
<name>A0A1J1IKE7_9DIPT</name>
<evidence type="ECO:0000256" key="2">
    <source>
        <dbReference type="ARBA" id="ARBA00022737"/>
    </source>
</evidence>
<dbReference type="CDD" id="cd23293">
    <property type="entry name" value="beta-trefoil_MIR_SDF2_meta"/>
    <property type="match status" value="1"/>
</dbReference>
<feature type="domain" description="MIR" evidence="4">
    <location>
        <begin position="87"/>
        <end position="143"/>
    </location>
</feature>
<dbReference type="SMART" id="SM00472">
    <property type="entry name" value="MIR"/>
    <property type="match status" value="3"/>
</dbReference>
<protein>
    <submittedName>
        <fullName evidence="5">CLUMA_CG012867, isoform A</fullName>
    </submittedName>
</protein>
<gene>
    <name evidence="5" type="ORF">CLUMA_CG012867</name>
</gene>
<dbReference type="STRING" id="568069.A0A1J1IKE7"/>
<dbReference type="SUPFAM" id="SSF82109">
    <property type="entry name" value="MIR domain"/>
    <property type="match status" value="1"/>
</dbReference>
<feature type="domain" description="MIR" evidence="4">
    <location>
        <begin position="25"/>
        <end position="79"/>
    </location>
</feature>
<dbReference type="Pfam" id="PF02815">
    <property type="entry name" value="MIR"/>
    <property type="match status" value="1"/>
</dbReference>
<evidence type="ECO:0000313" key="5">
    <source>
        <dbReference type="EMBL" id="CRK99550.1"/>
    </source>
</evidence>
<evidence type="ECO:0000256" key="1">
    <source>
        <dbReference type="ARBA" id="ARBA00022729"/>
    </source>
</evidence>
<dbReference type="InterPro" id="IPR016093">
    <property type="entry name" value="MIR_motif"/>
</dbReference>